<organism evidence="1 2">
    <name type="scientific">Vaccinium darrowii</name>
    <dbReference type="NCBI Taxonomy" id="229202"/>
    <lineage>
        <taxon>Eukaryota</taxon>
        <taxon>Viridiplantae</taxon>
        <taxon>Streptophyta</taxon>
        <taxon>Embryophyta</taxon>
        <taxon>Tracheophyta</taxon>
        <taxon>Spermatophyta</taxon>
        <taxon>Magnoliopsida</taxon>
        <taxon>eudicotyledons</taxon>
        <taxon>Gunneridae</taxon>
        <taxon>Pentapetalae</taxon>
        <taxon>asterids</taxon>
        <taxon>Ericales</taxon>
        <taxon>Ericaceae</taxon>
        <taxon>Vaccinioideae</taxon>
        <taxon>Vaccinieae</taxon>
        <taxon>Vaccinium</taxon>
    </lineage>
</organism>
<proteinExistence type="predicted"/>
<keyword evidence="2" id="KW-1185">Reference proteome</keyword>
<evidence type="ECO:0000313" key="2">
    <source>
        <dbReference type="Proteomes" id="UP000828048"/>
    </source>
</evidence>
<name>A0ACB7YN79_9ERIC</name>
<comment type="caution">
    <text evidence="1">The sequence shown here is derived from an EMBL/GenBank/DDBJ whole genome shotgun (WGS) entry which is preliminary data.</text>
</comment>
<sequence length="388" mass="43277">MATKVFLCIFLFSLALPFPSHARPYSKPKVDEKPSSFESIKHLEGCQKGYTVKGLQQLKAYLEAFGYLDYSHNQTHAKNDHFDDSMEAASHKRTKHTNNTVADYVLFPGNLQWPPTKYQLTYGFPPGTHSDAISVVARAFNTWSSQTQFTFSQSQDFESADLKIGFCRGDHGDGFPFQPNNGVLAHSFAPTDGRFHFNGDYSFSDGPVAGSFDLETVALHEIGHLLGLMHSQVQDAIMWPTIPPVTTKALTFPTHARPYSKPKADEKPSSFESIKHLEGCQKGHTVKGLQQLKAYLGAFGYLNYSHNQTHAKNDHFDDSMKAAVKMYQLNYHLETTGTLDAQTLSAMTAPRCGVPNIINGTNWMQASQKRTKHTNNTVADYILFPGNL</sequence>
<dbReference type="Proteomes" id="UP000828048">
    <property type="component" value="Chromosome 11"/>
</dbReference>
<gene>
    <name evidence="1" type="ORF">Vadar_018574</name>
</gene>
<evidence type="ECO:0000313" key="1">
    <source>
        <dbReference type="EMBL" id="KAH7854867.1"/>
    </source>
</evidence>
<protein>
    <submittedName>
        <fullName evidence="1">Uncharacterized protein</fullName>
    </submittedName>
</protein>
<dbReference type="EMBL" id="CM037161">
    <property type="protein sequence ID" value="KAH7854867.1"/>
    <property type="molecule type" value="Genomic_DNA"/>
</dbReference>
<accession>A0ACB7YN79</accession>
<reference evidence="1 2" key="1">
    <citation type="journal article" date="2021" name="Hortic Res">
        <title>High-quality reference genome and annotation aids understanding of berry development for evergreen blueberry (Vaccinium darrowii).</title>
        <authorList>
            <person name="Yu J."/>
            <person name="Hulse-Kemp A.M."/>
            <person name="Babiker E."/>
            <person name="Staton M."/>
        </authorList>
    </citation>
    <scope>NUCLEOTIDE SEQUENCE [LARGE SCALE GENOMIC DNA]</scope>
    <source>
        <strain evidence="2">cv. NJ 8807/NJ 8810</strain>
        <tissue evidence="1">Young leaf</tissue>
    </source>
</reference>